<accession>A0A1M5VPL9</accession>
<evidence type="ECO:0000259" key="3">
    <source>
        <dbReference type="Pfam" id="PF09822"/>
    </source>
</evidence>
<feature type="domain" description="ABC-type uncharacterised transport system" evidence="3">
    <location>
        <begin position="221"/>
        <end position="427"/>
    </location>
</feature>
<keyword evidence="2" id="KW-0472">Membrane</keyword>
<dbReference type="InterPro" id="IPR019196">
    <property type="entry name" value="ABC_transp_unknown"/>
</dbReference>
<dbReference type="AlphaFoldDB" id="A0A1M5VPL9"/>
<evidence type="ECO:0000256" key="2">
    <source>
        <dbReference type="SAM" id="Phobius"/>
    </source>
</evidence>
<feature type="domain" description="DUF7088" evidence="4">
    <location>
        <begin position="68"/>
        <end position="146"/>
    </location>
</feature>
<sequence length="489" mass="52877">MDENKMTPAPESGENTEKRARKMSPSSKRGMYTAAISALVVAIVIVFNLVIGGLPDGTLEFDITGKDLYTVTAQSVDYLKTLDKDVNVIVLAQSGAIDQHLQKFINNYAKLSSHIKLQIIDPVLDPTALTKYNAKENNVVVSCDATGKNKILSLGGFQGYSDGLILYDPTTYQYYNQLKPVALDAEGQLTSAVGYVTSEAANKLYLLGGHDEAALGSNASSLIAKANIETASLNLLTDGGVPDDCQLIVSYNPARDLSDDELSTLETYLKNGGKLLLLIDNAQLKNFNVLMEVYGLQMQSGTVGDDDRYYKYYYQQYGNRCIDPVLSTGSDVTTGVSTDAIVRSARGLLQITPGRRAATVTPFMSTSENGVLIADDGSTAKGTYILGATAIETFADKADVQTRLTVISAIDLISDQIPMTAGFSNYDIFMNAVNKNYSDVQSVSVPSKSLEVTPTKIGQNMLWGIALVSIIPFVVLGGGFVYWNKRRNR</sequence>
<feature type="transmembrane region" description="Helical" evidence="2">
    <location>
        <begin position="461"/>
        <end position="483"/>
    </location>
</feature>
<feature type="transmembrane region" description="Helical" evidence="2">
    <location>
        <begin position="31"/>
        <end position="54"/>
    </location>
</feature>
<dbReference type="OrthoDB" id="9766228at2"/>
<dbReference type="Proteomes" id="UP000183995">
    <property type="component" value="Unassembled WGS sequence"/>
</dbReference>
<feature type="region of interest" description="Disordered" evidence="1">
    <location>
        <begin position="1"/>
        <end position="26"/>
    </location>
</feature>
<dbReference type="RefSeq" id="WP_084726244.1">
    <property type="nucleotide sequence ID" value="NZ_FQXV01000002.1"/>
</dbReference>
<dbReference type="Pfam" id="PF23357">
    <property type="entry name" value="DUF7088"/>
    <property type="match status" value="1"/>
</dbReference>
<keyword evidence="2" id="KW-0812">Transmembrane</keyword>
<evidence type="ECO:0000313" key="5">
    <source>
        <dbReference type="EMBL" id="SHH77175.1"/>
    </source>
</evidence>
<dbReference type="EMBL" id="FQXV01000002">
    <property type="protein sequence ID" value="SHH77175.1"/>
    <property type="molecule type" value="Genomic_DNA"/>
</dbReference>
<keyword evidence="2" id="KW-1133">Transmembrane helix</keyword>
<keyword evidence="6" id="KW-1185">Reference proteome</keyword>
<dbReference type="STRING" id="1123282.SAMN02745823_00948"/>
<proteinExistence type="predicted"/>
<gene>
    <name evidence="5" type="ORF">SAMN02745823_00948</name>
</gene>
<dbReference type="Pfam" id="PF09822">
    <property type="entry name" value="ABC_transp_aux"/>
    <property type="match status" value="1"/>
</dbReference>
<evidence type="ECO:0000313" key="6">
    <source>
        <dbReference type="Proteomes" id="UP000183995"/>
    </source>
</evidence>
<organism evidence="5 6">
    <name type="scientific">Sporobacter termitidis DSM 10068</name>
    <dbReference type="NCBI Taxonomy" id="1123282"/>
    <lineage>
        <taxon>Bacteria</taxon>
        <taxon>Bacillati</taxon>
        <taxon>Bacillota</taxon>
        <taxon>Clostridia</taxon>
        <taxon>Eubacteriales</taxon>
        <taxon>Oscillospiraceae</taxon>
        <taxon>Sporobacter</taxon>
    </lineage>
</organism>
<name>A0A1M5VPL9_9FIRM</name>
<evidence type="ECO:0000259" key="4">
    <source>
        <dbReference type="Pfam" id="PF23357"/>
    </source>
</evidence>
<protein>
    <submittedName>
        <fullName evidence="5">ABC-2 type transport system permease protein</fullName>
    </submittedName>
</protein>
<dbReference type="InterPro" id="IPR055396">
    <property type="entry name" value="DUF7088"/>
</dbReference>
<reference evidence="5 6" key="1">
    <citation type="submission" date="2016-11" db="EMBL/GenBank/DDBJ databases">
        <authorList>
            <person name="Jaros S."/>
            <person name="Januszkiewicz K."/>
            <person name="Wedrychowicz H."/>
        </authorList>
    </citation>
    <scope>NUCLEOTIDE SEQUENCE [LARGE SCALE GENOMIC DNA]</scope>
    <source>
        <strain evidence="5 6">DSM 10068</strain>
    </source>
</reference>
<evidence type="ECO:0000256" key="1">
    <source>
        <dbReference type="SAM" id="MobiDB-lite"/>
    </source>
</evidence>